<dbReference type="Pfam" id="PF04640">
    <property type="entry name" value="PLATZ"/>
    <property type="match status" value="1"/>
</dbReference>
<feature type="compositionally biased region" description="Basic and acidic residues" evidence="1">
    <location>
        <begin position="133"/>
        <end position="164"/>
    </location>
</feature>
<dbReference type="PANTHER" id="PTHR31065:SF42">
    <property type="entry name" value="PLATZ TRANSCRIPTION FACTOR FAMILY PROTEIN"/>
    <property type="match status" value="1"/>
</dbReference>
<dbReference type="Proteomes" id="UP001372338">
    <property type="component" value="Unassembled WGS sequence"/>
</dbReference>
<evidence type="ECO:0000313" key="2">
    <source>
        <dbReference type="EMBL" id="KAK7266873.1"/>
    </source>
</evidence>
<dbReference type="InterPro" id="IPR006734">
    <property type="entry name" value="PLATZ"/>
</dbReference>
<dbReference type="PANTHER" id="PTHR31065">
    <property type="entry name" value="PLATZ TRANSCRIPTION FACTOR FAMILY PROTEIN"/>
    <property type="match status" value="1"/>
</dbReference>
<name>A0AAN9I483_CROPI</name>
<comment type="caution">
    <text evidence="2">The sequence shown here is derived from an EMBL/GenBank/DDBJ whole genome shotgun (WGS) entry which is preliminary data.</text>
</comment>
<feature type="region of interest" description="Disordered" evidence="1">
    <location>
        <begin position="133"/>
        <end position="197"/>
    </location>
</feature>
<organism evidence="2 3">
    <name type="scientific">Crotalaria pallida</name>
    <name type="common">Smooth rattlebox</name>
    <name type="synonym">Crotalaria striata</name>
    <dbReference type="NCBI Taxonomy" id="3830"/>
    <lineage>
        <taxon>Eukaryota</taxon>
        <taxon>Viridiplantae</taxon>
        <taxon>Streptophyta</taxon>
        <taxon>Embryophyta</taxon>
        <taxon>Tracheophyta</taxon>
        <taxon>Spermatophyta</taxon>
        <taxon>Magnoliopsida</taxon>
        <taxon>eudicotyledons</taxon>
        <taxon>Gunneridae</taxon>
        <taxon>Pentapetalae</taxon>
        <taxon>rosids</taxon>
        <taxon>fabids</taxon>
        <taxon>Fabales</taxon>
        <taxon>Fabaceae</taxon>
        <taxon>Papilionoideae</taxon>
        <taxon>50 kb inversion clade</taxon>
        <taxon>genistoids sensu lato</taxon>
        <taxon>core genistoids</taxon>
        <taxon>Crotalarieae</taxon>
        <taxon>Crotalaria</taxon>
    </lineage>
</organism>
<keyword evidence="3" id="KW-1185">Reference proteome</keyword>
<protein>
    <submittedName>
        <fullName evidence="2">Uncharacterized protein</fullName>
    </submittedName>
</protein>
<dbReference type="EMBL" id="JAYWIO010000004">
    <property type="protein sequence ID" value="KAK7266873.1"/>
    <property type="molecule type" value="Genomic_DNA"/>
</dbReference>
<gene>
    <name evidence="2" type="ORF">RIF29_19531</name>
</gene>
<reference evidence="2 3" key="1">
    <citation type="submission" date="2024-01" db="EMBL/GenBank/DDBJ databases">
        <title>The genomes of 5 underutilized Papilionoideae crops provide insights into root nodulation and disease resistanc.</title>
        <authorList>
            <person name="Yuan L."/>
        </authorList>
    </citation>
    <scope>NUCLEOTIDE SEQUENCE [LARGE SCALE GENOMIC DNA]</scope>
    <source>
        <strain evidence="2">ZHUSHIDOU_FW_LH</strain>
        <tissue evidence="2">Leaf</tissue>
    </source>
</reference>
<sequence length="197" mass="22175">MNATSTVSIVWAMRFAITASQLATRTIILFRVVDINKDLDLNGVQEFVINGAKVIFLNKRGRCVSQTKPNGGCTIRNNVCKNTMTECMTCQRSLVEPSCFCSIECKLECIRKDESGSFVLSVKKDEEMKELPEEMKGVVHEELPTLPSEEKEKKVEEGTSKEVSKTVISPDPDKPTPRPVNYNSRKRKGIPRRAPFF</sequence>
<evidence type="ECO:0000256" key="1">
    <source>
        <dbReference type="SAM" id="MobiDB-lite"/>
    </source>
</evidence>
<dbReference type="AlphaFoldDB" id="A0AAN9I483"/>
<evidence type="ECO:0000313" key="3">
    <source>
        <dbReference type="Proteomes" id="UP001372338"/>
    </source>
</evidence>
<proteinExistence type="predicted"/>
<accession>A0AAN9I483</accession>